<dbReference type="EMBL" id="MNCJ02000318">
    <property type="protein sequence ID" value="KAF5815448.1"/>
    <property type="molecule type" value="Genomic_DNA"/>
</dbReference>
<proteinExistence type="inferred from homology"/>
<dbReference type="OrthoDB" id="674963at2759"/>
<dbReference type="Pfam" id="PF04502">
    <property type="entry name" value="Saf4_Yju2"/>
    <property type="match status" value="1"/>
</dbReference>
<keyword evidence="6" id="KW-0508">mRNA splicing</keyword>
<evidence type="ECO:0000313" key="10">
    <source>
        <dbReference type="EMBL" id="OTG31917.1"/>
    </source>
</evidence>
<comment type="similarity">
    <text evidence="8">Belongs to the CWC16 family. YJU2 subfamily.</text>
</comment>
<reference evidence="10" key="2">
    <citation type="submission" date="2017-02" db="EMBL/GenBank/DDBJ databases">
        <title>Sunflower complete genome.</title>
        <authorList>
            <person name="Langlade N."/>
            <person name="Munos S."/>
        </authorList>
    </citation>
    <scope>NUCLEOTIDE SEQUENCE [LARGE SCALE GENOMIC DNA]</scope>
    <source>
        <tissue evidence="10">Leaves</tissue>
    </source>
</reference>
<evidence type="ECO:0000256" key="4">
    <source>
        <dbReference type="ARBA" id="ARBA00022728"/>
    </source>
</evidence>
<keyword evidence="3 8" id="KW-0479">Metal-binding</keyword>
<dbReference type="EMBL" id="CM007892">
    <property type="protein sequence ID" value="OTG31917.1"/>
    <property type="molecule type" value="Genomic_DNA"/>
</dbReference>
<evidence type="ECO:0000256" key="1">
    <source>
        <dbReference type="ARBA" id="ARBA00004123"/>
    </source>
</evidence>
<dbReference type="STRING" id="4232.A0A251V8H4"/>
<dbReference type="InterPro" id="IPR007590">
    <property type="entry name" value="Saf4/Yju2"/>
</dbReference>
<protein>
    <recommendedName>
        <fullName evidence="8">Splicing factor YJU2</fullName>
    </recommendedName>
</protein>
<evidence type="ECO:0000256" key="5">
    <source>
        <dbReference type="ARBA" id="ARBA00022833"/>
    </source>
</evidence>
<keyword evidence="7 8" id="KW-0539">Nucleus</keyword>
<keyword evidence="4 8" id="KW-0747">Spliceosome</keyword>
<dbReference type="InterPro" id="IPR043701">
    <property type="entry name" value="Yju2"/>
</dbReference>
<dbReference type="PANTHER" id="PTHR12111:SF1">
    <property type="entry name" value="SPLICING FACTOR YJU2"/>
    <property type="match status" value="1"/>
</dbReference>
<sequence length="255" mass="29858">MSERKVVNKYYPPDFDPAKIPRRSQQQQQIKVRYMLPMSIRCGTCGSYIYKGTKFNSRQEKLIGDETYLGIIPIFRFYIKCPHCCAEIAIKTDPQQSDYVVEAGARRNFEPHAAEAQDEVGDDMETSKRQTDILSALDELKSMKSRRAHLSVDSMLEALQPLPLEEEEEEDDDKQQLDIFQRSRRRRQHAHVTVDDSMQQPYVFQRSRHDDDQLHKKRKPTYYHLTTVPKKKSPKTQEIKSNGLVLLCQQYDEEA</sequence>
<feature type="binding site" evidence="8">
    <location>
        <position position="42"/>
    </location>
    <ligand>
        <name>Zn(2+)</name>
        <dbReference type="ChEBI" id="CHEBI:29105"/>
    </ligand>
</feature>
<evidence type="ECO:0000256" key="7">
    <source>
        <dbReference type="ARBA" id="ARBA00023242"/>
    </source>
</evidence>
<dbReference type="InParanoid" id="A0A251V8H4"/>
<feature type="binding site" evidence="8">
    <location>
        <position position="84"/>
    </location>
    <ligand>
        <name>Zn(2+)</name>
        <dbReference type="ChEBI" id="CHEBI:29105"/>
    </ligand>
</feature>
<evidence type="ECO:0000313" key="9">
    <source>
        <dbReference type="EMBL" id="KAF5815448.1"/>
    </source>
</evidence>
<name>A0A251V8H4_HELAN</name>
<reference evidence="9 11" key="1">
    <citation type="journal article" date="2017" name="Nature">
        <title>The sunflower genome provides insights into oil metabolism, flowering and Asterid evolution.</title>
        <authorList>
            <person name="Badouin H."/>
            <person name="Gouzy J."/>
            <person name="Grassa C.J."/>
            <person name="Murat F."/>
            <person name="Staton S.E."/>
            <person name="Cottret L."/>
            <person name="Lelandais-Briere C."/>
            <person name="Owens G.L."/>
            <person name="Carrere S."/>
            <person name="Mayjonade B."/>
            <person name="Legrand L."/>
            <person name="Gill N."/>
            <person name="Kane N.C."/>
            <person name="Bowers J.E."/>
            <person name="Hubner S."/>
            <person name="Bellec A."/>
            <person name="Berard A."/>
            <person name="Berges H."/>
            <person name="Blanchet N."/>
            <person name="Boniface M.C."/>
            <person name="Brunel D."/>
            <person name="Catrice O."/>
            <person name="Chaidir N."/>
            <person name="Claudel C."/>
            <person name="Donnadieu C."/>
            <person name="Faraut T."/>
            <person name="Fievet G."/>
            <person name="Helmstetter N."/>
            <person name="King M."/>
            <person name="Knapp S.J."/>
            <person name="Lai Z."/>
            <person name="Le Paslier M.C."/>
            <person name="Lippi Y."/>
            <person name="Lorenzon L."/>
            <person name="Mandel J.R."/>
            <person name="Marage G."/>
            <person name="Marchand G."/>
            <person name="Marquand E."/>
            <person name="Bret-Mestries E."/>
            <person name="Morien E."/>
            <person name="Nambeesan S."/>
            <person name="Nguyen T."/>
            <person name="Pegot-Espagnet P."/>
            <person name="Pouilly N."/>
            <person name="Raftis F."/>
            <person name="Sallet E."/>
            <person name="Schiex T."/>
            <person name="Thomas J."/>
            <person name="Vandecasteele C."/>
            <person name="Vares D."/>
            <person name="Vear F."/>
            <person name="Vautrin S."/>
            <person name="Crespi M."/>
            <person name="Mangin B."/>
            <person name="Burke J.M."/>
            <person name="Salse J."/>
            <person name="Munos S."/>
            <person name="Vincourt P."/>
            <person name="Rieseberg L.H."/>
            <person name="Langlade N.B."/>
        </authorList>
    </citation>
    <scope>NUCLEOTIDE SEQUENCE [LARGE SCALE GENOMIC DNA]</scope>
    <source>
        <strain evidence="11">cv. SF193</strain>
        <tissue evidence="9">Leaves</tissue>
    </source>
</reference>
<keyword evidence="2" id="KW-0507">mRNA processing</keyword>
<dbReference type="AlphaFoldDB" id="A0A251V8H4"/>
<keyword evidence="11" id="KW-1185">Reference proteome</keyword>
<evidence type="ECO:0000256" key="2">
    <source>
        <dbReference type="ARBA" id="ARBA00022664"/>
    </source>
</evidence>
<dbReference type="GO" id="GO:0008380">
    <property type="term" value="P:RNA splicing"/>
    <property type="evidence" value="ECO:0000318"/>
    <property type="project" value="GO_Central"/>
</dbReference>
<gene>
    <name evidence="10" type="ORF">HannXRQ_Chr03g0080951</name>
    <name evidence="9" type="ORF">HanXRQr2_Chr03g0123211</name>
</gene>
<feature type="binding site" evidence="8">
    <location>
        <position position="81"/>
    </location>
    <ligand>
        <name>Zn(2+)</name>
        <dbReference type="ChEBI" id="CHEBI:29105"/>
    </ligand>
</feature>
<comment type="subcellular location">
    <subcellularLocation>
        <location evidence="1 8">Nucleus</location>
    </subcellularLocation>
</comment>
<feature type="binding site" evidence="8">
    <location>
        <position position="45"/>
    </location>
    <ligand>
        <name>Zn(2+)</name>
        <dbReference type="ChEBI" id="CHEBI:29105"/>
    </ligand>
</feature>
<accession>A0A251V8H4</accession>
<dbReference type="GO" id="GO:0046872">
    <property type="term" value="F:metal ion binding"/>
    <property type="evidence" value="ECO:0007669"/>
    <property type="project" value="UniProtKB-KW"/>
</dbReference>
<evidence type="ECO:0000313" key="11">
    <source>
        <dbReference type="Proteomes" id="UP000215914"/>
    </source>
</evidence>
<evidence type="ECO:0000256" key="8">
    <source>
        <dbReference type="HAMAP-Rule" id="MF_03226"/>
    </source>
</evidence>
<dbReference type="PANTHER" id="PTHR12111">
    <property type="entry name" value="SPLICING FACTOR YJU2"/>
    <property type="match status" value="1"/>
</dbReference>
<dbReference type="OMA" id="KPKRCVN"/>
<dbReference type="GO" id="GO:0071006">
    <property type="term" value="C:U2-type catalytic step 1 spliceosome"/>
    <property type="evidence" value="ECO:0000318"/>
    <property type="project" value="GO_Central"/>
</dbReference>
<organism evidence="10 11">
    <name type="scientific">Helianthus annuus</name>
    <name type="common">Common sunflower</name>
    <dbReference type="NCBI Taxonomy" id="4232"/>
    <lineage>
        <taxon>Eukaryota</taxon>
        <taxon>Viridiplantae</taxon>
        <taxon>Streptophyta</taxon>
        <taxon>Embryophyta</taxon>
        <taxon>Tracheophyta</taxon>
        <taxon>Spermatophyta</taxon>
        <taxon>Magnoliopsida</taxon>
        <taxon>eudicotyledons</taxon>
        <taxon>Gunneridae</taxon>
        <taxon>Pentapetalae</taxon>
        <taxon>asterids</taxon>
        <taxon>campanulids</taxon>
        <taxon>Asterales</taxon>
        <taxon>Asteraceae</taxon>
        <taxon>Asteroideae</taxon>
        <taxon>Heliantheae alliance</taxon>
        <taxon>Heliantheae</taxon>
        <taxon>Helianthus</taxon>
    </lineage>
</organism>
<dbReference type="HAMAP" id="MF_03226">
    <property type="entry name" value="YJU2"/>
    <property type="match status" value="1"/>
</dbReference>
<evidence type="ECO:0000256" key="6">
    <source>
        <dbReference type="ARBA" id="ARBA00023187"/>
    </source>
</evidence>
<dbReference type="Proteomes" id="UP000215914">
    <property type="component" value="Chromosome 3"/>
</dbReference>
<dbReference type="GO" id="GO:0000349">
    <property type="term" value="P:generation of catalytic spliceosome for first transesterification step"/>
    <property type="evidence" value="ECO:0007669"/>
    <property type="project" value="UniProtKB-UniRule"/>
</dbReference>
<comment type="function">
    <text evidence="8">Part of the spliceosome which catalyzes two sequential transesterification reactions, first the excision of the non-coding intron from pre-mRNA and then the ligation of the coding exons to form the mature mRNA. Plays a role in stabilizing the structure of the spliceosome catalytic core and docking of the branch helix into the active site, producing 5'-exon and lariat intron-3'-intermediates.</text>
</comment>
<comment type="subunit">
    <text evidence="8">Component of the spliceosome. Present in the activated B complex, the catalytically activated B* complex which catalyzes the branching, the catalytic step 1 C complex catalyzing the exon ligation, and the postcatalytic P complex containing the ligated exons (mRNA) and the excised lariat intron.</text>
</comment>
<dbReference type="Gramene" id="mRNA:HanXRQr2_Chr03g0123211">
    <property type="protein sequence ID" value="CDS:HanXRQr2_Chr03g0123211.1"/>
    <property type="gene ID" value="HanXRQr2_Chr03g0123211"/>
</dbReference>
<evidence type="ECO:0000256" key="3">
    <source>
        <dbReference type="ARBA" id="ARBA00022723"/>
    </source>
</evidence>
<reference evidence="9" key="3">
    <citation type="submission" date="2020-06" db="EMBL/GenBank/DDBJ databases">
        <title>Helianthus annuus Genome sequencing and assembly Release 2.</title>
        <authorList>
            <person name="Gouzy J."/>
            <person name="Langlade N."/>
            <person name="Munos S."/>
        </authorList>
    </citation>
    <scope>NUCLEOTIDE SEQUENCE</scope>
    <source>
        <tissue evidence="9">Leaves</tissue>
    </source>
</reference>
<keyword evidence="5 8" id="KW-0862">Zinc</keyword>